<dbReference type="NCBIfam" id="TIGR00125">
    <property type="entry name" value="cyt_tran_rel"/>
    <property type="match status" value="1"/>
</dbReference>
<dbReference type="EC" id="2.7.7.18" evidence="10"/>
<keyword evidence="8 10" id="KW-0520">NAD</keyword>
<proteinExistence type="inferred from homology"/>
<dbReference type="InterPro" id="IPR004821">
    <property type="entry name" value="Cyt_trans-like"/>
</dbReference>
<comment type="catalytic activity">
    <reaction evidence="9 10">
        <text>nicotinate beta-D-ribonucleotide + ATP + H(+) = deamido-NAD(+) + diphosphate</text>
        <dbReference type="Rhea" id="RHEA:22860"/>
        <dbReference type="ChEBI" id="CHEBI:15378"/>
        <dbReference type="ChEBI" id="CHEBI:30616"/>
        <dbReference type="ChEBI" id="CHEBI:33019"/>
        <dbReference type="ChEBI" id="CHEBI:57502"/>
        <dbReference type="ChEBI" id="CHEBI:58437"/>
        <dbReference type="EC" id="2.7.7.18"/>
    </reaction>
</comment>
<dbReference type="HAMAP" id="MF_00244">
    <property type="entry name" value="NaMN_adenylyltr"/>
    <property type="match status" value="1"/>
</dbReference>
<dbReference type="UniPathway" id="UPA00253">
    <property type="reaction ID" value="UER00332"/>
</dbReference>
<name>A0A538U7D1_UNCEI</name>
<sequence>MRRIGLFGGTFDPPHLGHLALAEHARDRLRLDEVRFVPAGQPPHKRGATIAKAAARLAMTRRAVRGNPAFTVSTLEIRRGGPSFTVATLRAVAAERPRARLYLLIGADSLDDFATWHEPEAILRLATLVVAGRPGAGAAPRVRGPARRGGIVRLDNAEIALSSSLVRARVRAGRSVRYLVPDAVAAYIARHRLYRRRA</sequence>
<dbReference type="EMBL" id="VBPB01000143">
    <property type="protein sequence ID" value="TMQ71791.1"/>
    <property type="molecule type" value="Genomic_DNA"/>
</dbReference>
<keyword evidence="4 10" id="KW-0808">Transferase</keyword>
<evidence type="ECO:0000313" key="13">
    <source>
        <dbReference type="Proteomes" id="UP000319771"/>
    </source>
</evidence>
<dbReference type="PANTHER" id="PTHR39321">
    <property type="entry name" value="NICOTINATE-NUCLEOTIDE ADENYLYLTRANSFERASE-RELATED"/>
    <property type="match status" value="1"/>
</dbReference>
<keyword evidence="5 10" id="KW-0548">Nucleotidyltransferase</keyword>
<keyword evidence="7 10" id="KW-0067">ATP-binding</keyword>
<dbReference type="CDD" id="cd02165">
    <property type="entry name" value="NMNAT"/>
    <property type="match status" value="1"/>
</dbReference>
<evidence type="ECO:0000256" key="3">
    <source>
        <dbReference type="ARBA" id="ARBA00022642"/>
    </source>
</evidence>
<dbReference type="Proteomes" id="UP000319771">
    <property type="component" value="Unassembled WGS sequence"/>
</dbReference>
<evidence type="ECO:0000256" key="6">
    <source>
        <dbReference type="ARBA" id="ARBA00022741"/>
    </source>
</evidence>
<dbReference type="Pfam" id="PF01467">
    <property type="entry name" value="CTP_transf_like"/>
    <property type="match status" value="1"/>
</dbReference>
<dbReference type="InterPro" id="IPR005248">
    <property type="entry name" value="NadD/NMNAT"/>
</dbReference>
<dbReference type="Gene3D" id="3.40.50.620">
    <property type="entry name" value="HUPs"/>
    <property type="match status" value="1"/>
</dbReference>
<evidence type="ECO:0000256" key="10">
    <source>
        <dbReference type="HAMAP-Rule" id="MF_00244"/>
    </source>
</evidence>
<dbReference type="SUPFAM" id="SSF52374">
    <property type="entry name" value="Nucleotidylyl transferase"/>
    <property type="match status" value="1"/>
</dbReference>
<comment type="function">
    <text evidence="1 10">Catalyzes the reversible adenylation of nicotinate mononucleotide (NaMN) to nicotinic acid adenine dinucleotide (NaAD).</text>
</comment>
<gene>
    <name evidence="10" type="primary">nadD</name>
    <name evidence="12" type="ORF">E6K81_09220</name>
</gene>
<evidence type="ECO:0000313" key="12">
    <source>
        <dbReference type="EMBL" id="TMQ71791.1"/>
    </source>
</evidence>
<dbReference type="NCBIfam" id="TIGR00482">
    <property type="entry name" value="nicotinate (nicotinamide) nucleotide adenylyltransferase"/>
    <property type="match status" value="1"/>
</dbReference>
<evidence type="ECO:0000256" key="7">
    <source>
        <dbReference type="ARBA" id="ARBA00022840"/>
    </source>
</evidence>
<evidence type="ECO:0000256" key="5">
    <source>
        <dbReference type="ARBA" id="ARBA00022695"/>
    </source>
</evidence>
<keyword evidence="3 10" id="KW-0662">Pyridine nucleotide biosynthesis</keyword>
<dbReference type="GO" id="GO:0009435">
    <property type="term" value="P:NAD+ biosynthetic process"/>
    <property type="evidence" value="ECO:0007669"/>
    <property type="project" value="UniProtKB-UniRule"/>
</dbReference>
<organism evidence="12 13">
    <name type="scientific">Eiseniibacteriota bacterium</name>
    <dbReference type="NCBI Taxonomy" id="2212470"/>
    <lineage>
        <taxon>Bacteria</taxon>
        <taxon>Candidatus Eiseniibacteriota</taxon>
    </lineage>
</organism>
<evidence type="ECO:0000256" key="8">
    <source>
        <dbReference type="ARBA" id="ARBA00023027"/>
    </source>
</evidence>
<comment type="pathway">
    <text evidence="2 10">Cofactor biosynthesis; NAD(+) biosynthesis; deamido-NAD(+) from nicotinate D-ribonucleotide: step 1/1.</text>
</comment>
<evidence type="ECO:0000259" key="11">
    <source>
        <dbReference type="Pfam" id="PF01467"/>
    </source>
</evidence>
<evidence type="ECO:0000256" key="4">
    <source>
        <dbReference type="ARBA" id="ARBA00022679"/>
    </source>
</evidence>
<evidence type="ECO:0000256" key="9">
    <source>
        <dbReference type="ARBA" id="ARBA00048721"/>
    </source>
</evidence>
<dbReference type="AlphaFoldDB" id="A0A538U7D1"/>
<feature type="domain" description="Cytidyltransferase-like" evidence="11">
    <location>
        <begin position="6"/>
        <end position="169"/>
    </location>
</feature>
<dbReference type="GO" id="GO:0005524">
    <property type="term" value="F:ATP binding"/>
    <property type="evidence" value="ECO:0007669"/>
    <property type="project" value="UniProtKB-KW"/>
</dbReference>
<dbReference type="PANTHER" id="PTHR39321:SF3">
    <property type="entry name" value="PHOSPHOPANTETHEINE ADENYLYLTRANSFERASE"/>
    <property type="match status" value="1"/>
</dbReference>
<evidence type="ECO:0000256" key="1">
    <source>
        <dbReference type="ARBA" id="ARBA00002324"/>
    </source>
</evidence>
<evidence type="ECO:0000256" key="2">
    <source>
        <dbReference type="ARBA" id="ARBA00005019"/>
    </source>
</evidence>
<comment type="similarity">
    <text evidence="10">Belongs to the NadD family.</text>
</comment>
<accession>A0A538U7D1</accession>
<reference evidence="12 13" key="1">
    <citation type="journal article" date="2019" name="Nat. Microbiol.">
        <title>Mediterranean grassland soil C-N compound turnover is dependent on rainfall and depth, and is mediated by genomically divergent microorganisms.</title>
        <authorList>
            <person name="Diamond S."/>
            <person name="Andeer P.F."/>
            <person name="Li Z."/>
            <person name="Crits-Christoph A."/>
            <person name="Burstein D."/>
            <person name="Anantharaman K."/>
            <person name="Lane K.R."/>
            <person name="Thomas B.C."/>
            <person name="Pan C."/>
            <person name="Northen T.R."/>
            <person name="Banfield J.F."/>
        </authorList>
    </citation>
    <scope>NUCLEOTIDE SEQUENCE [LARGE SCALE GENOMIC DNA]</scope>
    <source>
        <strain evidence="12">WS_11</strain>
    </source>
</reference>
<keyword evidence="6 10" id="KW-0547">Nucleotide-binding</keyword>
<dbReference type="InterPro" id="IPR014729">
    <property type="entry name" value="Rossmann-like_a/b/a_fold"/>
</dbReference>
<comment type="caution">
    <text evidence="12">The sequence shown here is derived from an EMBL/GenBank/DDBJ whole genome shotgun (WGS) entry which is preliminary data.</text>
</comment>
<protein>
    <recommendedName>
        <fullName evidence="10">Probable nicotinate-nucleotide adenylyltransferase</fullName>
        <ecNumber evidence="10">2.7.7.18</ecNumber>
    </recommendedName>
    <alternativeName>
        <fullName evidence="10">Deamido-NAD(+) diphosphorylase</fullName>
    </alternativeName>
    <alternativeName>
        <fullName evidence="10">Deamido-NAD(+) pyrophosphorylase</fullName>
    </alternativeName>
    <alternativeName>
        <fullName evidence="10">Nicotinate mononucleotide adenylyltransferase</fullName>
        <shortName evidence="10">NaMN adenylyltransferase</shortName>
    </alternativeName>
</protein>
<dbReference type="NCBIfam" id="NF000840">
    <property type="entry name" value="PRK00071.1-3"/>
    <property type="match status" value="1"/>
</dbReference>
<dbReference type="GO" id="GO:0004515">
    <property type="term" value="F:nicotinate-nucleotide adenylyltransferase activity"/>
    <property type="evidence" value="ECO:0007669"/>
    <property type="project" value="UniProtKB-UniRule"/>
</dbReference>